<evidence type="ECO:0000313" key="5">
    <source>
        <dbReference type="EMBL" id="KAA8498150.1"/>
    </source>
</evidence>
<dbReference type="PANTHER" id="PTHR45932">
    <property type="entry name" value="PATELLIN-1"/>
    <property type="match status" value="1"/>
</dbReference>
<dbReference type="GO" id="GO:0008289">
    <property type="term" value="F:lipid binding"/>
    <property type="evidence" value="ECO:0007669"/>
    <property type="project" value="InterPro"/>
</dbReference>
<evidence type="ECO:0000259" key="4">
    <source>
        <dbReference type="PROSITE" id="PS50191"/>
    </source>
</evidence>
<dbReference type="Pfam" id="PF00650">
    <property type="entry name" value="CRAL_TRIO"/>
    <property type="match status" value="1"/>
</dbReference>
<dbReference type="SUPFAM" id="SSF52087">
    <property type="entry name" value="CRAL/TRIO domain"/>
    <property type="match status" value="1"/>
</dbReference>
<evidence type="ECO:0000256" key="3">
    <source>
        <dbReference type="ARBA" id="ARBA00023136"/>
    </source>
</evidence>
<reference evidence="6" key="1">
    <citation type="journal article" date="2019" name="Nat. Commun.">
        <title>Expansion of phycobilisome linker gene families in mesophilic red algae.</title>
        <authorList>
            <person name="Lee J."/>
            <person name="Kim D."/>
            <person name="Bhattacharya D."/>
            <person name="Yoon H.S."/>
        </authorList>
    </citation>
    <scope>NUCLEOTIDE SEQUENCE [LARGE SCALE GENOMIC DNA]</scope>
    <source>
        <strain evidence="6">CCMP 1328</strain>
    </source>
</reference>
<name>A0A5J4Z4E5_PORPP</name>
<dbReference type="GO" id="GO:0016020">
    <property type="term" value="C:membrane"/>
    <property type="evidence" value="ECO:0007669"/>
    <property type="project" value="UniProtKB-SubCell"/>
</dbReference>
<accession>A0A5J4Z4E5</accession>
<organism evidence="5 6">
    <name type="scientific">Porphyridium purpureum</name>
    <name type="common">Red alga</name>
    <name type="synonym">Porphyridium cruentum</name>
    <dbReference type="NCBI Taxonomy" id="35688"/>
    <lineage>
        <taxon>Eukaryota</taxon>
        <taxon>Rhodophyta</taxon>
        <taxon>Bangiophyceae</taxon>
        <taxon>Porphyridiales</taxon>
        <taxon>Porphyridiaceae</taxon>
        <taxon>Porphyridium</taxon>
    </lineage>
</organism>
<dbReference type="Proteomes" id="UP000324585">
    <property type="component" value="Unassembled WGS sequence"/>
</dbReference>
<keyword evidence="3" id="KW-0472">Membrane</keyword>
<dbReference type="InterPro" id="IPR036273">
    <property type="entry name" value="CRAL/TRIO_N_dom_sf"/>
</dbReference>
<dbReference type="SUPFAM" id="SSF46938">
    <property type="entry name" value="CRAL/TRIO N-terminal domain"/>
    <property type="match status" value="1"/>
</dbReference>
<sequence length="412" mass="45080">MTGESGYVDSLSDSQRGALASLREKLTLPLAASGDDNQRIVSMFGVDLTPQESDGTAQAPDLDVQKRKQDVVLLKFLRAREFDVDAAWNMLEKSMRWRHEFGADKVADDLTNPEFAADMRGFGCVFGRDREANPVTWNFYGAMDPNAELDIETFIRWRVALHETAMRMLDFSAPDGREPRISQVHDYENASMSAAGNMRAASKRIIAIFQDNYPELLAVKLFCNVPRVMSGLFAIMTAFTSGRTSRKFRMVSHGTTATAILELVEPDQCVDKFNIFASSSTSKEAAAAAAAGPSALIRKVELQAHGKETQTVDLLVPGDELHFQFWSLSSLNVTLHLSPAKAGESAARQVFHTKSSVGSSVYVIQALDGPPAAAQQSCSASLSFVSLSGAPTLLYYRTWTKSTDKRGLAALM</sequence>
<dbReference type="PANTHER" id="PTHR45932:SF17">
    <property type="entry name" value="CELLULAR RETINALDEHYDE-BINDING_TRIPLE FUNCTION DOMAIN-CONTAINING PROTEIN"/>
    <property type="match status" value="1"/>
</dbReference>
<keyword evidence="2" id="KW-0813">Transport</keyword>
<dbReference type="SMART" id="SM00516">
    <property type="entry name" value="SEC14"/>
    <property type="match status" value="1"/>
</dbReference>
<dbReference type="SMART" id="SM01100">
    <property type="entry name" value="CRAL_TRIO_N"/>
    <property type="match status" value="1"/>
</dbReference>
<gene>
    <name evidence="5" type="ORF">FVE85_5735</name>
</gene>
<dbReference type="InterPro" id="IPR001251">
    <property type="entry name" value="CRAL-TRIO_dom"/>
</dbReference>
<dbReference type="Gene3D" id="3.40.525.10">
    <property type="entry name" value="CRAL-TRIO lipid binding domain"/>
    <property type="match status" value="1"/>
</dbReference>
<keyword evidence="6" id="KW-1185">Reference proteome</keyword>
<evidence type="ECO:0000256" key="1">
    <source>
        <dbReference type="ARBA" id="ARBA00004370"/>
    </source>
</evidence>
<dbReference type="InterPro" id="IPR036865">
    <property type="entry name" value="CRAL-TRIO_dom_sf"/>
</dbReference>
<dbReference type="PROSITE" id="PS50191">
    <property type="entry name" value="CRAL_TRIO"/>
    <property type="match status" value="1"/>
</dbReference>
<dbReference type="AlphaFoldDB" id="A0A5J4Z4E5"/>
<evidence type="ECO:0000313" key="6">
    <source>
        <dbReference type="Proteomes" id="UP000324585"/>
    </source>
</evidence>
<dbReference type="InterPro" id="IPR044834">
    <property type="entry name" value="PATL"/>
</dbReference>
<comment type="subcellular location">
    <subcellularLocation>
        <location evidence="1">Membrane</location>
    </subcellularLocation>
</comment>
<evidence type="ECO:0000256" key="2">
    <source>
        <dbReference type="ARBA" id="ARBA00022448"/>
    </source>
</evidence>
<protein>
    <submittedName>
        <fullName evidence="5">Patellin-6</fullName>
    </submittedName>
</protein>
<dbReference type="PRINTS" id="PR00180">
    <property type="entry name" value="CRETINALDHBP"/>
</dbReference>
<dbReference type="EMBL" id="VRMN01000001">
    <property type="protein sequence ID" value="KAA8498150.1"/>
    <property type="molecule type" value="Genomic_DNA"/>
</dbReference>
<dbReference type="OrthoDB" id="75724at2759"/>
<proteinExistence type="predicted"/>
<dbReference type="Pfam" id="PF03765">
    <property type="entry name" value="CRAL_TRIO_N"/>
    <property type="match status" value="1"/>
</dbReference>
<feature type="domain" description="CRAL-TRIO" evidence="4">
    <location>
        <begin position="125"/>
        <end position="281"/>
    </location>
</feature>
<dbReference type="CDD" id="cd00170">
    <property type="entry name" value="SEC14"/>
    <property type="match status" value="1"/>
</dbReference>
<dbReference type="InterPro" id="IPR011074">
    <property type="entry name" value="CRAL/TRIO_N_dom"/>
</dbReference>
<comment type="caution">
    <text evidence="5">The sequence shown here is derived from an EMBL/GenBank/DDBJ whole genome shotgun (WGS) entry which is preliminary data.</text>
</comment>